<gene>
    <name evidence="3" type="ORF">CAPTEDRAFT_207568</name>
</gene>
<dbReference type="EMBL" id="AMQN01004717">
    <property type="status" value="NOT_ANNOTATED_CDS"/>
    <property type="molecule type" value="Genomic_DNA"/>
</dbReference>
<sequence>MEGDVAMQHPHPGSDLNIPSSCIKPTHQRKFLQSRAVLQAEMRFLQSVLVALLVVNVNCQRTQLVQETCTYSFVVPRIVDAECRGSVTDDNEALQSRLSQLENHVQDLQTTSSNAADDHEIRGLKDEVSQLNSEVDRLRSELQSLRDNGGGGTAISTIVNPINDKNYDSNFVYVMHGCPVAVRPEVVKIIPFKSDARSMQVQYSTNYTSFTSEYFGTPFSIRCTLSRWIVLQRRTFPFDLSFNRPYQDYKDGFGDLKGEFWLGLEKMHQITSDPYTNYKIAIEFWTISGKHLAWEATNFRVAGENAAYKETSSESNSWFPEDRAFRSRGPGIEDEHPCVSSQNSWWFNDDNCEAHLQSRINPNADQPTWAHNYFYSPDRQSYRGYYTDIASTTISIRPAFYQ</sequence>
<reference evidence="5" key="1">
    <citation type="submission" date="2012-12" db="EMBL/GenBank/DDBJ databases">
        <authorList>
            <person name="Hellsten U."/>
            <person name="Grimwood J."/>
            <person name="Chapman J.A."/>
            <person name="Shapiro H."/>
            <person name="Aerts A."/>
            <person name="Otillar R.P."/>
            <person name="Terry A.Y."/>
            <person name="Boore J.L."/>
            <person name="Simakov O."/>
            <person name="Marletaz F."/>
            <person name="Cho S.-J."/>
            <person name="Edsinger-Gonzales E."/>
            <person name="Havlak P."/>
            <person name="Kuo D.-H."/>
            <person name="Larsson T."/>
            <person name="Lv J."/>
            <person name="Arendt D."/>
            <person name="Savage R."/>
            <person name="Osoegawa K."/>
            <person name="de Jong P."/>
            <person name="Lindberg D.R."/>
            <person name="Seaver E.C."/>
            <person name="Weisblat D.A."/>
            <person name="Putnam N.H."/>
            <person name="Grigoriev I.V."/>
            <person name="Rokhsar D.S."/>
        </authorList>
    </citation>
    <scope>NUCLEOTIDE SEQUENCE</scope>
    <source>
        <strain evidence="5">I ESC-2004</strain>
    </source>
</reference>
<dbReference type="AlphaFoldDB" id="R7V7M4"/>
<dbReference type="PANTHER" id="PTHR19143">
    <property type="entry name" value="FIBRINOGEN/TENASCIN/ANGIOPOEITIN"/>
    <property type="match status" value="1"/>
</dbReference>
<dbReference type="EnsemblMetazoa" id="CapteT207568">
    <property type="protein sequence ID" value="CapteP207568"/>
    <property type="gene ID" value="CapteG207568"/>
</dbReference>
<dbReference type="Gene3D" id="3.90.215.10">
    <property type="entry name" value="Gamma Fibrinogen, chain A, domain 1"/>
    <property type="match status" value="1"/>
</dbReference>
<evidence type="ECO:0000313" key="4">
    <source>
        <dbReference type="EnsemblMetazoa" id="CapteP207568"/>
    </source>
</evidence>
<dbReference type="EMBL" id="KB294243">
    <property type="protein sequence ID" value="ELU14858.1"/>
    <property type="molecule type" value="Genomic_DNA"/>
</dbReference>
<dbReference type="InterPro" id="IPR036056">
    <property type="entry name" value="Fibrinogen-like_C"/>
</dbReference>
<keyword evidence="1" id="KW-0175">Coiled coil</keyword>
<dbReference type="SUPFAM" id="SSF56496">
    <property type="entry name" value="Fibrinogen C-terminal domain-like"/>
    <property type="match status" value="1"/>
</dbReference>
<dbReference type="InterPro" id="IPR002181">
    <property type="entry name" value="Fibrinogen_a/b/g_C_dom"/>
</dbReference>
<name>R7V7M4_CAPTE</name>
<dbReference type="Proteomes" id="UP000014760">
    <property type="component" value="Unassembled WGS sequence"/>
</dbReference>
<dbReference type="STRING" id="283909.R7V7M4"/>
<keyword evidence="5" id="KW-1185">Reference proteome</keyword>
<feature type="coiled-coil region" evidence="1">
    <location>
        <begin position="91"/>
        <end position="148"/>
    </location>
</feature>
<dbReference type="OrthoDB" id="6275059at2759"/>
<dbReference type="HOGENOM" id="CLU_057394_0_0_1"/>
<dbReference type="InterPro" id="IPR014716">
    <property type="entry name" value="Fibrinogen_a/b/g_C_1"/>
</dbReference>
<feature type="domain" description="Fibrinogen C-terminal" evidence="2">
    <location>
        <begin position="190"/>
        <end position="309"/>
    </location>
</feature>
<dbReference type="SMART" id="SM00186">
    <property type="entry name" value="FBG"/>
    <property type="match status" value="1"/>
</dbReference>
<evidence type="ECO:0000313" key="3">
    <source>
        <dbReference type="EMBL" id="ELU14858.1"/>
    </source>
</evidence>
<evidence type="ECO:0000313" key="5">
    <source>
        <dbReference type="Proteomes" id="UP000014760"/>
    </source>
</evidence>
<dbReference type="InterPro" id="IPR050373">
    <property type="entry name" value="Fibrinogen_C-term_domain"/>
</dbReference>
<evidence type="ECO:0000259" key="2">
    <source>
        <dbReference type="PROSITE" id="PS51406"/>
    </source>
</evidence>
<dbReference type="GO" id="GO:0005615">
    <property type="term" value="C:extracellular space"/>
    <property type="evidence" value="ECO:0007669"/>
    <property type="project" value="TreeGrafter"/>
</dbReference>
<organism evidence="3">
    <name type="scientific">Capitella teleta</name>
    <name type="common">Polychaete worm</name>
    <dbReference type="NCBI Taxonomy" id="283909"/>
    <lineage>
        <taxon>Eukaryota</taxon>
        <taxon>Metazoa</taxon>
        <taxon>Spiralia</taxon>
        <taxon>Lophotrochozoa</taxon>
        <taxon>Annelida</taxon>
        <taxon>Polychaeta</taxon>
        <taxon>Sedentaria</taxon>
        <taxon>Scolecida</taxon>
        <taxon>Capitellidae</taxon>
        <taxon>Capitella</taxon>
    </lineage>
</organism>
<dbReference type="PROSITE" id="PS51406">
    <property type="entry name" value="FIBRINOGEN_C_2"/>
    <property type="match status" value="1"/>
</dbReference>
<dbReference type="Pfam" id="PF00147">
    <property type="entry name" value="Fibrinogen_C"/>
    <property type="match status" value="1"/>
</dbReference>
<accession>R7V7M4</accession>
<proteinExistence type="predicted"/>
<dbReference type="OMA" id="VIRCHET"/>
<evidence type="ECO:0000256" key="1">
    <source>
        <dbReference type="SAM" id="Coils"/>
    </source>
</evidence>
<protein>
    <recommendedName>
        <fullName evidence="2">Fibrinogen C-terminal domain-containing protein</fullName>
    </recommendedName>
</protein>
<reference evidence="3 5" key="2">
    <citation type="journal article" date="2013" name="Nature">
        <title>Insights into bilaterian evolution from three spiralian genomes.</title>
        <authorList>
            <person name="Simakov O."/>
            <person name="Marletaz F."/>
            <person name="Cho S.J."/>
            <person name="Edsinger-Gonzales E."/>
            <person name="Havlak P."/>
            <person name="Hellsten U."/>
            <person name="Kuo D.H."/>
            <person name="Larsson T."/>
            <person name="Lv J."/>
            <person name="Arendt D."/>
            <person name="Savage R."/>
            <person name="Osoegawa K."/>
            <person name="de Jong P."/>
            <person name="Grimwood J."/>
            <person name="Chapman J.A."/>
            <person name="Shapiro H."/>
            <person name="Aerts A."/>
            <person name="Otillar R.P."/>
            <person name="Terry A.Y."/>
            <person name="Boore J.L."/>
            <person name="Grigoriev I.V."/>
            <person name="Lindberg D.R."/>
            <person name="Seaver E.C."/>
            <person name="Weisblat D.A."/>
            <person name="Putnam N.H."/>
            <person name="Rokhsar D.S."/>
        </authorList>
    </citation>
    <scope>NUCLEOTIDE SEQUENCE</scope>
    <source>
        <strain evidence="3 5">I ESC-2004</strain>
    </source>
</reference>
<reference evidence="4" key="3">
    <citation type="submission" date="2015-06" db="UniProtKB">
        <authorList>
            <consortium name="EnsemblMetazoa"/>
        </authorList>
    </citation>
    <scope>IDENTIFICATION</scope>
</reference>